<keyword evidence="6" id="KW-1185">Reference proteome</keyword>
<evidence type="ECO:0000256" key="2">
    <source>
        <dbReference type="PROSITE-ProRule" id="PRU00023"/>
    </source>
</evidence>
<protein>
    <recommendedName>
        <fullName evidence="4">Nephrocystin 3-like N-terminal domain-containing protein</fullName>
    </recommendedName>
</protein>
<dbReference type="InterPro" id="IPR027417">
    <property type="entry name" value="P-loop_NTPase"/>
</dbReference>
<sequence length="1234" mass="137579">MRYAPRSHTYVPSPSPSPVCGTEDLGSVRLGTIENSPEKPAAQNTYTVNVRPNLWEEARARLSDEDRAWVDKTIDDSSTPVHNTVNRMINLATEKQRECETSGWKTVSVGSYEISFEEVTSNIIIWLNKFKEVGDTLVQYDPAHAALPWAAVRFILRAAISTKEQMAASLAVLEKATRIIHRCQVFEEVYNRTTVHHVVIEDLESSLIQLYGRPSAGSSLLESLEGGEAQVDQQVIACEAHRKAENDTRFKMQLNDLLKLSEPVLRIDKNVEKMLQQLESEELSRISKWISPLTFQLHHNIIKESRTEDTCDWLIRRPKFSQWSSATSSTTLWLQGFPGSGKTFLTSKVIDNIKATLHGKENDESFAFFYCNRNEENRRHALDVLRSYIRQLSTTSHKSGFIYAELKQFYDDCQLRGSGWTLGVCKEHLIKLLNLYPRTILVLDALDECWPEERASLLDFFDSIPRKSSKPVKIFISSRPESDLRQRLIHLSNIDIQATDNGDDIAKFVRKSIDRNGNWIRVLRQNELLKDEIVQTLLTQSNGMFQWAMLQIKQLLTLGTEGEIRSRLGKLPKTLKAAYDEIFENIEALEADAGTMSLAALRWVMCAHKPLTSEALLAAININPEQETFGSFETAEDDLLGWAGHLLRIDTQQNPPVWRVSHLSVAEYLETHWTILQAHCYVAKASLLLMRETYRGKDEQPKIMEPDILHESHRLQIYVRYNWAYHAQTQEDQYVDPKLADLLKAFLGSLEESSVHYRGWRLQILSDGMSLVLLSSLPIVLFDALPSTYAAPLPCYFSFYNLLRDWWDNASLESLLEESGDGYGFLELAVAGGCMPICLRLCELGLPVNIAYQKWGKLVLTAAQRGLADIVRFLVDKGAEIYQPLQGSSYNYGSALEAAIVLGYIDTVRVLVDKGADINQSYGFCHSSPLEAAVRRGHIDIIRFLIDKGADINKPLQGKRYGSALAAAVQFRYTNIVRLLVDKGANINQPLYGCTFNSALATAAGCGHIDIMQLLINKGAAINQPLHGCTFNSALATAAGCGHIDIVQLLVDQGADINQLCRGHYSSALAAAAGCGRLDIVQLLVNQGADINRLCGGYYGSALAAAAGCGHIDIVRFLVNKGADINQLLHGCTFNSALAAAAEIARLDVVRFLVERGAFVNMPGQTTYRSSALYIAASAFYIAARKEHLDIVQFLVDEGAVLNVSSLTYGALDKGGTSRHRKVVKLLISKGAVE</sequence>
<dbReference type="InterPro" id="IPR056884">
    <property type="entry name" value="NPHP3-like_N"/>
</dbReference>
<evidence type="ECO:0000256" key="3">
    <source>
        <dbReference type="SAM" id="MobiDB-lite"/>
    </source>
</evidence>
<gene>
    <name evidence="5" type="ORF">RRF57_003444</name>
</gene>
<dbReference type="SUPFAM" id="SSF52540">
    <property type="entry name" value="P-loop containing nucleoside triphosphate hydrolases"/>
    <property type="match status" value="1"/>
</dbReference>
<keyword evidence="1" id="KW-0677">Repeat</keyword>
<feature type="repeat" description="ANK" evidence="2">
    <location>
        <begin position="891"/>
        <end position="923"/>
    </location>
</feature>
<dbReference type="PANTHER" id="PTHR10039:SF16">
    <property type="entry name" value="GPI INOSITOL-DEACYLASE"/>
    <property type="match status" value="1"/>
</dbReference>
<dbReference type="InterPro" id="IPR036770">
    <property type="entry name" value="Ankyrin_rpt-contain_sf"/>
</dbReference>
<reference evidence="5 6" key="1">
    <citation type="submission" date="2023-10" db="EMBL/GenBank/DDBJ databases">
        <title>Draft genome sequence of Xylaria bambusicola isolate GMP-LS, the root and basal stem rot pathogen of sugarcane in Indonesia.</title>
        <authorList>
            <person name="Selvaraj P."/>
            <person name="Muralishankar V."/>
            <person name="Muruganantham S."/>
            <person name="Sp S."/>
            <person name="Haryani S."/>
            <person name="Lau K.J.X."/>
            <person name="Naqvi N.I."/>
        </authorList>
    </citation>
    <scope>NUCLEOTIDE SEQUENCE [LARGE SCALE GENOMIC DNA]</scope>
    <source>
        <strain evidence="5">GMP-LS</strain>
    </source>
</reference>
<feature type="repeat" description="ANK" evidence="2">
    <location>
        <begin position="1175"/>
        <end position="1207"/>
    </location>
</feature>
<dbReference type="PANTHER" id="PTHR10039">
    <property type="entry name" value="AMELOGENIN"/>
    <property type="match status" value="1"/>
</dbReference>
<dbReference type="SUPFAM" id="SSF48403">
    <property type="entry name" value="Ankyrin repeat"/>
    <property type="match status" value="1"/>
</dbReference>
<evidence type="ECO:0000313" key="5">
    <source>
        <dbReference type="EMBL" id="KAK5627729.1"/>
    </source>
</evidence>
<dbReference type="Gene3D" id="3.40.50.300">
    <property type="entry name" value="P-loop containing nucleotide triphosphate hydrolases"/>
    <property type="match status" value="1"/>
</dbReference>
<evidence type="ECO:0000256" key="1">
    <source>
        <dbReference type="ARBA" id="ARBA00022737"/>
    </source>
</evidence>
<evidence type="ECO:0000313" key="6">
    <source>
        <dbReference type="Proteomes" id="UP001305414"/>
    </source>
</evidence>
<comment type="caution">
    <text evidence="5">The sequence shown here is derived from an EMBL/GenBank/DDBJ whole genome shotgun (WGS) entry which is preliminary data.</text>
</comment>
<name>A0AAN7UES4_9PEZI</name>
<dbReference type="Gene3D" id="1.25.40.20">
    <property type="entry name" value="Ankyrin repeat-containing domain"/>
    <property type="match status" value="3"/>
</dbReference>
<feature type="domain" description="Nephrocystin 3-like N-terminal" evidence="4">
    <location>
        <begin position="309"/>
        <end position="479"/>
    </location>
</feature>
<organism evidence="5 6">
    <name type="scientific">Xylaria bambusicola</name>
    <dbReference type="NCBI Taxonomy" id="326684"/>
    <lineage>
        <taxon>Eukaryota</taxon>
        <taxon>Fungi</taxon>
        <taxon>Dikarya</taxon>
        <taxon>Ascomycota</taxon>
        <taxon>Pezizomycotina</taxon>
        <taxon>Sordariomycetes</taxon>
        <taxon>Xylariomycetidae</taxon>
        <taxon>Xylariales</taxon>
        <taxon>Xylariaceae</taxon>
        <taxon>Xylaria</taxon>
    </lineage>
</organism>
<dbReference type="Pfam" id="PF24883">
    <property type="entry name" value="NPHP3_N"/>
    <property type="match status" value="1"/>
</dbReference>
<feature type="repeat" description="ANK" evidence="2">
    <location>
        <begin position="1098"/>
        <end position="1130"/>
    </location>
</feature>
<feature type="repeat" description="ANK" evidence="2">
    <location>
        <begin position="1030"/>
        <end position="1062"/>
    </location>
</feature>
<dbReference type="Pfam" id="PF12796">
    <property type="entry name" value="Ank_2"/>
    <property type="match status" value="3"/>
</dbReference>
<dbReference type="InterPro" id="IPR002110">
    <property type="entry name" value="Ankyrin_rpt"/>
</dbReference>
<dbReference type="PROSITE" id="PS50088">
    <property type="entry name" value="ANK_REPEAT"/>
    <property type="match status" value="6"/>
</dbReference>
<feature type="repeat" description="ANK" evidence="2">
    <location>
        <begin position="1064"/>
        <end position="1092"/>
    </location>
</feature>
<keyword evidence="2" id="KW-0040">ANK repeat</keyword>
<proteinExistence type="predicted"/>
<dbReference type="SMART" id="SM00248">
    <property type="entry name" value="ANK"/>
    <property type="match status" value="11"/>
</dbReference>
<accession>A0AAN7UES4</accession>
<dbReference type="Proteomes" id="UP001305414">
    <property type="component" value="Unassembled WGS sequence"/>
</dbReference>
<feature type="repeat" description="ANK" evidence="2">
    <location>
        <begin position="925"/>
        <end position="957"/>
    </location>
</feature>
<dbReference type="Pfam" id="PF00023">
    <property type="entry name" value="Ank"/>
    <property type="match status" value="1"/>
</dbReference>
<dbReference type="PROSITE" id="PS50297">
    <property type="entry name" value="ANK_REP_REGION"/>
    <property type="match status" value="5"/>
</dbReference>
<feature type="region of interest" description="Disordered" evidence="3">
    <location>
        <begin position="1"/>
        <end position="20"/>
    </location>
</feature>
<dbReference type="AlphaFoldDB" id="A0AAN7UES4"/>
<evidence type="ECO:0000259" key="4">
    <source>
        <dbReference type="Pfam" id="PF24883"/>
    </source>
</evidence>
<dbReference type="EMBL" id="JAWHQM010000006">
    <property type="protein sequence ID" value="KAK5627729.1"/>
    <property type="molecule type" value="Genomic_DNA"/>
</dbReference>